<dbReference type="EMBL" id="JAZAVK010000375">
    <property type="protein sequence ID" value="KAK7413873.1"/>
    <property type="molecule type" value="Genomic_DNA"/>
</dbReference>
<name>A0ABR1GYG6_9HYPO</name>
<accession>A0ABR1GYG6</accession>
<reference evidence="2 3" key="1">
    <citation type="journal article" date="2025" name="Microbiol. Resour. Announc.">
        <title>Draft genome sequences for Neonectria magnoliae and Neonectria punicea, canker pathogens of Liriodendron tulipifera and Acer saccharum in West Virginia.</title>
        <authorList>
            <person name="Petronek H.M."/>
            <person name="Kasson M.T."/>
            <person name="Metheny A.M."/>
            <person name="Stauder C.M."/>
            <person name="Lovett B."/>
            <person name="Lynch S.C."/>
            <person name="Garnas J.R."/>
            <person name="Kasson L.R."/>
            <person name="Stajich J.E."/>
        </authorList>
    </citation>
    <scope>NUCLEOTIDE SEQUENCE [LARGE SCALE GENOMIC DNA]</scope>
    <source>
        <strain evidence="2 3">NRRL 64651</strain>
    </source>
</reference>
<evidence type="ECO:0000313" key="2">
    <source>
        <dbReference type="EMBL" id="KAK7413873.1"/>
    </source>
</evidence>
<evidence type="ECO:0000313" key="3">
    <source>
        <dbReference type="Proteomes" id="UP001498421"/>
    </source>
</evidence>
<proteinExistence type="predicted"/>
<feature type="non-terminal residue" evidence="2">
    <location>
        <position position="396"/>
    </location>
</feature>
<gene>
    <name evidence="2" type="ORF">QQZ08_012561</name>
</gene>
<comment type="caution">
    <text evidence="2">The sequence shown here is derived from an EMBL/GenBank/DDBJ whole genome shotgun (WGS) entry which is preliminary data.</text>
</comment>
<feature type="compositionally biased region" description="Polar residues" evidence="1">
    <location>
        <begin position="1"/>
        <end position="10"/>
    </location>
</feature>
<protein>
    <submittedName>
        <fullName evidence="2">Uncharacterized protein</fullName>
    </submittedName>
</protein>
<dbReference type="Proteomes" id="UP001498421">
    <property type="component" value="Unassembled WGS sequence"/>
</dbReference>
<keyword evidence="3" id="KW-1185">Reference proteome</keyword>
<evidence type="ECO:0000256" key="1">
    <source>
        <dbReference type="SAM" id="MobiDB-lite"/>
    </source>
</evidence>
<sequence>MSTATSAQESASDDEVVLEPKNQPNPVETVRLYAQNPHVKDFVDTIATHCRKPTFIPVFESNLENVSADSDHSIATMAFVLAHAVQLLTLAPVEWRGANKYSNDPEQYAHRFPTTVAGGGTGTTVAGRFSMEDLNRAVLLYFYAISRRVGGGNVLTTRKPPTKGTFTWPGYVDPNFDPSKARQEPEDIGTDMAINAALDYETSAANHDALIDDLSAENGDQYKPIVGADAGDITGIILEQLSSGAAAKGTSERFKKLGGSDMAALTSKTLKKTLKTLRRLHDLGDASQRLEKTQATSTSLKHLVDNQELEAYLTAQSDCPEIVNFTANKPEEMEGLLKEMSKQYANEMFMASLQPKQTRSLGAVCEEHGLDPYPHINLYKDHKVKGIQDLKPHQLL</sequence>
<organism evidence="2 3">
    <name type="scientific">Neonectria magnoliae</name>
    <dbReference type="NCBI Taxonomy" id="2732573"/>
    <lineage>
        <taxon>Eukaryota</taxon>
        <taxon>Fungi</taxon>
        <taxon>Dikarya</taxon>
        <taxon>Ascomycota</taxon>
        <taxon>Pezizomycotina</taxon>
        <taxon>Sordariomycetes</taxon>
        <taxon>Hypocreomycetidae</taxon>
        <taxon>Hypocreales</taxon>
        <taxon>Nectriaceae</taxon>
        <taxon>Neonectria</taxon>
    </lineage>
</organism>
<feature type="region of interest" description="Disordered" evidence="1">
    <location>
        <begin position="1"/>
        <end position="24"/>
    </location>
</feature>